<organism evidence="1 2">
    <name type="scientific">Kushneria pakistanensis</name>
    <dbReference type="NCBI Taxonomy" id="1508770"/>
    <lineage>
        <taxon>Bacteria</taxon>
        <taxon>Pseudomonadati</taxon>
        <taxon>Pseudomonadota</taxon>
        <taxon>Gammaproteobacteria</taxon>
        <taxon>Oceanospirillales</taxon>
        <taxon>Halomonadaceae</taxon>
        <taxon>Kushneria</taxon>
    </lineage>
</organism>
<sequence>MKRSSRFNTDVSKIHSVTHRAWLSADDIGSSIFKRVERLTETIFDAYEVKNYKLRKNKFDSVLDDIEKGVINPKDDWSYEFRMVQKKSYDDEINLHFEMALQQAVYAFFIWDKYLLPLKSAIFMLPSKNANEESARLFSDILAAIDHSGRHLIALYLVENLKNKSYQNRAEKGGRSRSKPHTKKERNYLLWVVFKGMLYNDPQSLRRFMDYDETVAHDFAKRIQKANKEYQMLNIDKLDTLEVDIQTLFVERYNEISEIKTKQRSKNVNKELVRPRLKPYTESLGLEMAKSQGRFEGLQEALIFLLKSRFGELQGQILDEIYRTDTKDGLRAYLELASRVKTIDEVIPVPS</sequence>
<protein>
    <submittedName>
        <fullName evidence="1">Uncharacterized protein</fullName>
    </submittedName>
</protein>
<comment type="caution">
    <text evidence="1">The sequence shown here is derived from an EMBL/GenBank/DDBJ whole genome shotgun (WGS) entry which is preliminary data.</text>
</comment>
<keyword evidence="2" id="KW-1185">Reference proteome</keyword>
<accession>A0ABQ3FB58</accession>
<name>A0ABQ3FB58_9GAMM</name>
<proteinExistence type="predicted"/>
<dbReference type="Proteomes" id="UP000604243">
    <property type="component" value="Unassembled WGS sequence"/>
</dbReference>
<reference evidence="2" key="1">
    <citation type="journal article" date="2019" name="Int. J. Syst. Evol. Microbiol.">
        <title>The Global Catalogue of Microorganisms (GCM) 10K type strain sequencing project: providing services to taxonomists for standard genome sequencing and annotation.</title>
        <authorList>
            <consortium name="The Broad Institute Genomics Platform"/>
            <consortium name="The Broad Institute Genome Sequencing Center for Infectious Disease"/>
            <person name="Wu L."/>
            <person name="Ma J."/>
        </authorList>
    </citation>
    <scope>NUCLEOTIDE SEQUENCE [LARGE SCALE GENOMIC DNA]</scope>
    <source>
        <strain evidence="2">KCTC 42082</strain>
    </source>
</reference>
<gene>
    <name evidence="1" type="ORF">GCM10010082_04510</name>
</gene>
<evidence type="ECO:0000313" key="1">
    <source>
        <dbReference type="EMBL" id="GHC16668.1"/>
    </source>
</evidence>
<evidence type="ECO:0000313" key="2">
    <source>
        <dbReference type="Proteomes" id="UP000604243"/>
    </source>
</evidence>
<dbReference type="RefSeq" id="WP_189514689.1">
    <property type="nucleotide sequence ID" value="NZ_BMZM01000001.1"/>
</dbReference>
<dbReference type="EMBL" id="BMZM01000001">
    <property type="protein sequence ID" value="GHC16668.1"/>
    <property type="molecule type" value="Genomic_DNA"/>
</dbReference>